<accession>A0A8X6HJI3</accession>
<feature type="chain" id="PRO_5036484513" evidence="1">
    <location>
        <begin position="18"/>
        <end position="255"/>
    </location>
</feature>
<evidence type="ECO:0000313" key="2">
    <source>
        <dbReference type="EMBL" id="GFR04279.1"/>
    </source>
</evidence>
<reference evidence="2" key="1">
    <citation type="submission" date="2020-07" db="EMBL/GenBank/DDBJ databases">
        <title>Multicomponent nature underlies the extraordinary mechanical properties of spider dragline silk.</title>
        <authorList>
            <person name="Kono N."/>
            <person name="Nakamura H."/>
            <person name="Mori M."/>
            <person name="Yoshida Y."/>
            <person name="Ohtoshi R."/>
            <person name="Malay A.D."/>
            <person name="Moran D.A.P."/>
            <person name="Tomita M."/>
            <person name="Numata K."/>
            <person name="Arakawa K."/>
        </authorList>
    </citation>
    <scope>NUCLEOTIDE SEQUENCE</scope>
</reference>
<evidence type="ECO:0000256" key="1">
    <source>
        <dbReference type="SAM" id="SignalP"/>
    </source>
</evidence>
<feature type="signal peptide" evidence="1">
    <location>
        <begin position="1"/>
        <end position="17"/>
    </location>
</feature>
<protein>
    <submittedName>
        <fullName evidence="2">Uncharacterized protein</fullName>
    </submittedName>
</protein>
<evidence type="ECO:0000313" key="3">
    <source>
        <dbReference type="Proteomes" id="UP000887116"/>
    </source>
</evidence>
<dbReference type="EMBL" id="BMAO01015783">
    <property type="protein sequence ID" value="GFR04279.1"/>
    <property type="molecule type" value="Genomic_DNA"/>
</dbReference>
<dbReference type="AlphaFoldDB" id="A0A8X6HJI3"/>
<dbReference type="PROSITE" id="PS51257">
    <property type="entry name" value="PROKAR_LIPOPROTEIN"/>
    <property type="match status" value="1"/>
</dbReference>
<proteinExistence type="predicted"/>
<comment type="caution">
    <text evidence="2">The sequence shown here is derived from an EMBL/GenBank/DDBJ whole genome shotgun (WGS) entry which is preliminary data.</text>
</comment>
<keyword evidence="1" id="KW-0732">Signal</keyword>
<keyword evidence="3" id="KW-1185">Reference proteome</keyword>
<organism evidence="2 3">
    <name type="scientific">Trichonephila clavata</name>
    <name type="common">Joro spider</name>
    <name type="synonym">Nephila clavata</name>
    <dbReference type="NCBI Taxonomy" id="2740835"/>
    <lineage>
        <taxon>Eukaryota</taxon>
        <taxon>Metazoa</taxon>
        <taxon>Ecdysozoa</taxon>
        <taxon>Arthropoda</taxon>
        <taxon>Chelicerata</taxon>
        <taxon>Arachnida</taxon>
        <taxon>Araneae</taxon>
        <taxon>Araneomorphae</taxon>
        <taxon>Entelegynae</taxon>
        <taxon>Araneoidea</taxon>
        <taxon>Nephilidae</taxon>
        <taxon>Trichonephila</taxon>
    </lineage>
</organism>
<name>A0A8X6HJI3_TRICU</name>
<dbReference type="Proteomes" id="UP000887116">
    <property type="component" value="Unassembled WGS sequence"/>
</dbReference>
<gene>
    <name evidence="2" type="primary">AVEN_157107_1</name>
    <name evidence="2" type="ORF">TNCT_284531</name>
</gene>
<dbReference type="OrthoDB" id="6422494at2759"/>
<sequence>MKVLCVLLLSIFGIVSCDLECAQKKFNRCSDAWIMQDMKNPICSDHTAFDKCMKKGVKDCDVENSSIVKELVKVYEEICSNNTTMNTIYHKHKYCLFERERALTAHCLAPIIRKISAIRFKGQGDYKDEVMKVVCKHSESGDKCVDDTIKEVCGEEALMFRRYLSNPSIALSNEICKLSYGIKHDEDEKYTSAATETPQIFHVSVVSHPSTSIYLGVTMAPKYELLSGANAPILSQNLIYSLAMVLLFKWGFSLY</sequence>